<comment type="caution">
    <text evidence="2">The sequence shown here is derived from an EMBL/GenBank/DDBJ whole genome shotgun (WGS) entry which is preliminary data.</text>
</comment>
<name>A0A2M6YTT6_9BACT</name>
<dbReference type="AlphaFoldDB" id="A0A2M6YTT6"/>
<dbReference type="Proteomes" id="UP000230184">
    <property type="component" value="Unassembled WGS sequence"/>
</dbReference>
<accession>A0A2M6YTT6</accession>
<evidence type="ECO:0000313" key="3">
    <source>
        <dbReference type="Proteomes" id="UP000230184"/>
    </source>
</evidence>
<sequence>MKNKICINKIFAYLVFISLIFVGVIFIVKNNKFVLNSRARAVDTNNGVKRCIQGGLTVFQPARVEQWTNGKWQTIKTCYDNQVCNPTTFECEAYKNPYNNEVTPTPKIVNGIALKQYGKKCSKGSECQSSICSRFGMPTRVAYGSWGSAPSVSSVPICQQKESEVLSIYKQIYKAEVIAQAVTTAEFVVGPSLWPVIASTYKVAIASGIDVAAYFFLQQPLVTKALNVINVGGTAFS</sequence>
<feature type="transmembrane region" description="Helical" evidence="1">
    <location>
        <begin position="10"/>
        <end position="28"/>
    </location>
</feature>
<evidence type="ECO:0000313" key="2">
    <source>
        <dbReference type="EMBL" id="PIU36895.1"/>
    </source>
</evidence>
<gene>
    <name evidence="2" type="ORF">COT02_03675</name>
</gene>
<protein>
    <submittedName>
        <fullName evidence="2">Uncharacterized protein</fullName>
    </submittedName>
</protein>
<dbReference type="EMBL" id="PEWY01000106">
    <property type="protein sequence ID" value="PIU36895.1"/>
    <property type="molecule type" value="Genomic_DNA"/>
</dbReference>
<reference evidence="3" key="1">
    <citation type="submission" date="2017-09" db="EMBL/GenBank/DDBJ databases">
        <title>Depth-based differentiation of microbial function through sediment-hosted aquifers and enrichment of novel symbionts in the deep terrestrial subsurface.</title>
        <authorList>
            <person name="Probst A.J."/>
            <person name="Ladd B."/>
            <person name="Jarett J.K."/>
            <person name="Geller-Mcgrath D.E."/>
            <person name="Sieber C.M.K."/>
            <person name="Emerson J.B."/>
            <person name="Anantharaman K."/>
            <person name="Thomas B.C."/>
            <person name="Malmstrom R."/>
            <person name="Stieglmeier M."/>
            <person name="Klingl A."/>
            <person name="Woyke T."/>
            <person name="Ryan C.M."/>
            <person name="Banfield J.F."/>
        </authorList>
    </citation>
    <scope>NUCLEOTIDE SEQUENCE [LARGE SCALE GENOMIC DNA]</scope>
</reference>
<proteinExistence type="predicted"/>
<keyword evidence="1" id="KW-0812">Transmembrane</keyword>
<keyword evidence="1" id="KW-1133">Transmembrane helix</keyword>
<organism evidence="2 3">
    <name type="scientific">Candidatus Roizmanbacteria bacterium CG07_land_8_20_14_0_80_34_15</name>
    <dbReference type="NCBI Taxonomy" id="1974849"/>
    <lineage>
        <taxon>Bacteria</taxon>
        <taxon>Candidatus Roizmaniibacteriota</taxon>
    </lineage>
</organism>
<evidence type="ECO:0000256" key="1">
    <source>
        <dbReference type="SAM" id="Phobius"/>
    </source>
</evidence>
<keyword evidence="1" id="KW-0472">Membrane</keyword>